<dbReference type="PANTHER" id="PTHR35563:SF2">
    <property type="entry name" value="BARREL METAL-DEPENDENT HYDROLASE, PUTATIVE (AFU_ORTHOLOGUE AFUA_1G16240)-RELATED"/>
    <property type="match status" value="1"/>
</dbReference>
<dbReference type="AlphaFoldDB" id="A0A1A9F1U3"/>
<dbReference type="Pfam" id="PF04909">
    <property type="entry name" value="Amidohydro_2"/>
    <property type="match status" value="1"/>
</dbReference>
<dbReference type="InterPro" id="IPR052358">
    <property type="entry name" value="Aro_Compnd_Degr_Hydrolases"/>
</dbReference>
<dbReference type="SUPFAM" id="SSF51556">
    <property type="entry name" value="Metallo-dependent hydrolases"/>
    <property type="match status" value="1"/>
</dbReference>
<dbReference type="OrthoDB" id="9787654at2"/>
<accession>A0A1A9F1U3</accession>
<proteinExistence type="predicted"/>
<dbReference type="PANTHER" id="PTHR35563">
    <property type="entry name" value="BARREL METAL-DEPENDENT HYDROLASE, PUTATIVE (AFU_ORTHOLOGUE AFUA_1G16240)-RELATED"/>
    <property type="match status" value="1"/>
</dbReference>
<protein>
    <submittedName>
        <fullName evidence="2">GntR family transcriptional regulator</fullName>
    </submittedName>
</protein>
<dbReference type="InterPro" id="IPR032466">
    <property type="entry name" value="Metal_Hydrolase"/>
</dbReference>
<dbReference type="InterPro" id="IPR006680">
    <property type="entry name" value="Amidohydro-rel"/>
</dbReference>
<reference evidence="2 3" key="2">
    <citation type="journal article" date="2018" name="Int. J. Syst. Evol. Microbiol.">
        <title>Marinobacterium aestuarii sp. nov., a benzene-degrading marine bacterium isolated from estuary sediment.</title>
        <authorList>
            <person name="Bae S.S."/>
            <person name="Jung J."/>
            <person name="Chung D."/>
            <person name="Baek K."/>
        </authorList>
    </citation>
    <scope>NUCLEOTIDE SEQUENCE [LARGE SCALE GENOMIC DNA]</scope>
    <source>
        <strain evidence="2 3">ST58-10</strain>
    </source>
</reference>
<evidence type="ECO:0000313" key="2">
    <source>
        <dbReference type="EMBL" id="ANG63848.1"/>
    </source>
</evidence>
<dbReference type="KEGG" id="mars:A8C75_16110"/>
<dbReference type="STRING" id="1821621.A8C75_16110"/>
<keyword evidence="3" id="KW-1185">Reference proteome</keyword>
<name>A0A1A9F1U3_9GAMM</name>
<dbReference type="GO" id="GO:0016787">
    <property type="term" value="F:hydrolase activity"/>
    <property type="evidence" value="ECO:0007669"/>
    <property type="project" value="InterPro"/>
</dbReference>
<reference evidence="3" key="1">
    <citation type="submission" date="2016-05" db="EMBL/GenBank/DDBJ databases">
        <authorList>
            <person name="Baek K."/>
            <person name="Yang S.-J."/>
        </authorList>
    </citation>
    <scope>NUCLEOTIDE SEQUENCE [LARGE SCALE GENOMIC DNA]</scope>
    <source>
        <strain evidence="3">ST58-10</strain>
    </source>
</reference>
<sequence>MSDKPGNSIPVCDAADPFPRAPGFEVPAGACDTHAHVFGPAGVYPYSPNRSYTPPDAPVGAYLHLHQRLGIERGVLVQPSVYGTDNRLQLDALAYLRGLGKNYKGVAVVDADIAEAELDLLQAGGHCGVRMNLLFKGGIAWGDVEALAERLARRRWHLQFLIDVSTFDDLESRIRALPVPVVIDHMGHMACDQGLDHPGFQALLRLLQDGQAWVKLSGAYRLSAQEYPPYSDVVPFARALIEANVERCVWGSDWPHPHFSRPMPNDGDLLDLLADWAPDAAVRQKILVDNPARLYGF</sequence>
<dbReference type="EMBL" id="CP015839">
    <property type="protein sequence ID" value="ANG63848.1"/>
    <property type="molecule type" value="Genomic_DNA"/>
</dbReference>
<dbReference type="Gene3D" id="3.20.20.140">
    <property type="entry name" value="Metal-dependent hydrolases"/>
    <property type="match status" value="1"/>
</dbReference>
<feature type="domain" description="Amidohydrolase-related" evidence="1">
    <location>
        <begin position="31"/>
        <end position="297"/>
    </location>
</feature>
<evidence type="ECO:0000259" key="1">
    <source>
        <dbReference type="Pfam" id="PF04909"/>
    </source>
</evidence>
<organism evidence="2 3">
    <name type="scientific">Marinobacterium aestuarii</name>
    <dbReference type="NCBI Taxonomy" id="1821621"/>
    <lineage>
        <taxon>Bacteria</taxon>
        <taxon>Pseudomonadati</taxon>
        <taxon>Pseudomonadota</taxon>
        <taxon>Gammaproteobacteria</taxon>
        <taxon>Oceanospirillales</taxon>
        <taxon>Oceanospirillaceae</taxon>
        <taxon>Marinobacterium</taxon>
    </lineage>
</organism>
<gene>
    <name evidence="2" type="ORF">A8C75_16110</name>
</gene>
<evidence type="ECO:0000313" key="3">
    <source>
        <dbReference type="Proteomes" id="UP000078070"/>
    </source>
</evidence>
<dbReference type="Proteomes" id="UP000078070">
    <property type="component" value="Chromosome"/>
</dbReference>